<evidence type="ECO:0000313" key="3">
    <source>
        <dbReference type="Proteomes" id="UP000308705"/>
    </source>
</evidence>
<dbReference type="OrthoDB" id="3425023at2"/>
<evidence type="ECO:0000256" key="1">
    <source>
        <dbReference type="SAM" id="Phobius"/>
    </source>
</evidence>
<dbReference type="RefSeq" id="WP_137245656.1">
    <property type="nucleotide sequence ID" value="NZ_SZQA01000002.1"/>
</dbReference>
<dbReference type="AlphaFoldDB" id="A0A4U3MMW3"/>
<feature type="transmembrane region" description="Helical" evidence="1">
    <location>
        <begin position="41"/>
        <end position="58"/>
    </location>
</feature>
<protein>
    <submittedName>
        <fullName evidence="2">Uncharacterized protein</fullName>
    </submittedName>
</protein>
<proteinExistence type="predicted"/>
<reference evidence="2 3" key="1">
    <citation type="submission" date="2019-04" db="EMBL/GenBank/DDBJ databases">
        <title>Herbidospora sp. NEAU-GS14.nov., a novel actinomycete isolated from soil.</title>
        <authorList>
            <person name="Han L."/>
        </authorList>
    </citation>
    <scope>NUCLEOTIDE SEQUENCE [LARGE SCALE GENOMIC DNA]</scope>
    <source>
        <strain evidence="2 3">NEAU-GS14</strain>
    </source>
</reference>
<keyword evidence="1" id="KW-0812">Transmembrane</keyword>
<gene>
    <name evidence="2" type="ORF">FDA94_03990</name>
</gene>
<keyword evidence="1" id="KW-1133">Transmembrane helix</keyword>
<keyword evidence="1" id="KW-0472">Membrane</keyword>
<accession>A0A4U3MMW3</accession>
<sequence length="304" mass="33700">MRPAFDPALPPAERALMAASPEFLHPVPGRPRWGGRIGADAWAALLSASLWGFLPVVIGRLHGRWWFPLGATLQVVQLMIWFFYGFAPAFTMSLAVEAVAFLALLALSGESPVAKLARKHQGRYIADLHLRDAELLERTQKAVAAVLESSVNRAGLLDDIANTVTLPRQEWEIAETLAEMTRLRREQRAARKGKVTDRIRDMLDAHESALRVATDSLTERVEALEDYALRVMAADDAYQEWKTLQDLADDGDAYTELLARTVRDRLATEEIDALTEKAARVEAALRESVRDARKAGLVLLPKAG</sequence>
<dbReference type="Proteomes" id="UP000308705">
    <property type="component" value="Unassembled WGS sequence"/>
</dbReference>
<keyword evidence="3" id="KW-1185">Reference proteome</keyword>
<dbReference type="EMBL" id="SZQA01000002">
    <property type="protein sequence ID" value="TKK90925.1"/>
    <property type="molecule type" value="Genomic_DNA"/>
</dbReference>
<name>A0A4U3MMW3_9ACTN</name>
<feature type="transmembrane region" description="Helical" evidence="1">
    <location>
        <begin position="90"/>
        <end position="109"/>
    </location>
</feature>
<comment type="caution">
    <text evidence="2">The sequence shown here is derived from an EMBL/GenBank/DDBJ whole genome shotgun (WGS) entry which is preliminary data.</text>
</comment>
<organism evidence="2 3">
    <name type="scientific">Herbidospora galbida</name>
    <dbReference type="NCBI Taxonomy" id="2575442"/>
    <lineage>
        <taxon>Bacteria</taxon>
        <taxon>Bacillati</taxon>
        <taxon>Actinomycetota</taxon>
        <taxon>Actinomycetes</taxon>
        <taxon>Streptosporangiales</taxon>
        <taxon>Streptosporangiaceae</taxon>
        <taxon>Herbidospora</taxon>
    </lineage>
</organism>
<evidence type="ECO:0000313" key="2">
    <source>
        <dbReference type="EMBL" id="TKK90925.1"/>
    </source>
</evidence>